<name>A0A6J4TBB4_9SPHN</name>
<sequence>MQEIISSAVLDGLGALKAASKGVPNNLLRDLNAIHANTAYGDLPSDLQAAIAASVRAAFTRLLKEGYSVSHADAPPPRPAAPRHPSGERRPPRPGGPSGPGRPGGANRPGGGNRPGGAGRPGGSDRPGGAGRKPPRPKS</sequence>
<protein>
    <submittedName>
        <fullName evidence="2">Uncharacterized protein</fullName>
    </submittedName>
</protein>
<feature type="region of interest" description="Disordered" evidence="1">
    <location>
        <begin position="67"/>
        <end position="139"/>
    </location>
</feature>
<evidence type="ECO:0000313" key="2">
    <source>
        <dbReference type="EMBL" id="CAA9517866.1"/>
    </source>
</evidence>
<dbReference type="EMBL" id="CADCVX010000371">
    <property type="protein sequence ID" value="CAA9517866.1"/>
    <property type="molecule type" value="Genomic_DNA"/>
</dbReference>
<accession>A0A6J4TBB4</accession>
<organism evidence="2">
    <name type="scientific">uncultured Sphingomonadaceae bacterium</name>
    <dbReference type="NCBI Taxonomy" id="169976"/>
    <lineage>
        <taxon>Bacteria</taxon>
        <taxon>Pseudomonadati</taxon>
        <taxon>Pseudomonadota</taxon>
        <taxon>Alphaproteobacteria</taxon>
        <taxon>Sphingomonadales</taxon>
        <taxon>Sphingomonadaceae</taxon>
        <taxon>environmental samples</taxon>
    </lineage>
</organism>
<gene>
    <name evidence="2" type="ORF">AVDCRST_MAG91-2015</name>
</gene>
<dbReference type="AlphaFoldDB" id="A0A6J4TBB4"/>
<evidence type="ECO:0000256" key="1">
    <source>
        <dbReference type="SAM" id="MobiDB-lite"/>
    </source>
</evidence>
<feature type="compositionally biased region" description="Gly residues" evidence="1">
    <location>
        <begin position="96"/>
        <end position="131"/>
    </location>
</feature>
<proteinExistence type="predicted"/>
<reference evidence="2" key="1">
    <citation type="submission" date="2020-02" db="EMBL/GenBank/DDBJ databases">
        <authorList>
            <person name="Meier V. D."/>
        </authorList>
    </citation>
    <scope>NUCLEOTIDE SEQUENCE</scope>
    <source>
        <strain evidence="2">AVDCRST_MAG91</strain>
    </source>
</reference>